<keyword evidence="1" id="KW-0732">Signal</keyword>
<name>A0A1X6ZFA1_9RHOB</name>
<protein>
    <submittedName>
        <fullName evidence="2">Uncharacterized protein</fullName>
    </submittedName>
</protein>
<keyword evidence="3" id="KW-1185">Reference proteome</keyword>
<dbReference type="EMBL" id="FWFX01000007">
    <property type="protein sequence ID" value="SLN50027.1"/>
    <property type="molecule type" value="Genomic_DNA"/>
</dbReference>
<gene>
    <name evidence="2" type="ORF">ROA7450_02471</name>
</gene>
<dbReference type="AlphaFoldDB" id="A0A1X6ZFA1"/>
<dbReference type="Proteomes" id="UP000193061">
    <property type="component" value="Unassembled WGS sequence"/>
</dbReference>
<reference evidence="2 3" key="1">
    <citation type="submission" date="2017-03" db="EMBL/GenBank/DDBJ databases">
        <authorList>
            <person name="Afonso C.L."/>
            <person name="Miller P.J."/>
            <person name="Scott M.A."/>
            <person name="Spackman E."/>
            <person name="Goraichik I."/>
            <person name="Dimitrov K.M."/>
            <person name="Suarez D.L."/>
            <person name="Swayne D.E."/>
        </authorList>
    </citation>
    <scope>NUCLEOTIDE SEQUENCE [LARGE SCALE GENOMIC DNA]</scope>
    <source>
        <strain evidence="2 3">CECT 7450</strain>
    </source>
</reference>
<evidence type="ECO:0000256" key="1">
    <source>
        <dbReference type="SAM" id="SignalP"/>
    </source>
</evidence>
<evidence type="ECO:0000313" key="3">
    <source>
        <dbReference type="Proteomes" id="UP000193061"/>
    </source>
</evidence>
<feature type="signal peptide" evidence="1">
    <location>
        <begin position="1"/>
        <end position="26"/>
    </location>
</feature>
<dbReference type="RefSeq" id="WP_085806092.1">
    <property type="nucleotide sequence ID" value="NZ_FWFX01000007.1"/>
</dbReference>
<evidence type="ECO:0000313" key="2">
    <source>
        <dbReference type="EMBL" id="SLN50027.1"/>
    </source>
</evidence>
<dbReference type="OrthoDB" id="7871119at2"/>
<accession>A0A1X6ZFA1</accession>
<sequence length="129" mass="14028">MRAYLNITNKIVAALSALLIASHVSAAEDEILNPLDVVNQHFEAASKDFGDGMVQLHSRKEGAEGTEHLIYHFDCSEKKYGLAYEGADAPTSLPELPDEPLSHGFAADDAVAPLAQHTCRKHGYPGLEW</sequence>
<organism evidence="2 3">
    <name type="scientific">Roseovarius albus</name>
    <dbReference type="NCBI Taxonomy" id="1247867"/>
    <lineage>
        <taxon>Bacteria</taxon>
        <taxon>Pseudomonadati</taxon>
        <taxon>Pseudomonadota</taxon>
        <taxon>Alphaproteobacteria</taxon>
        <taxon>Rhodobacterales</taxon>
        <taxon>Roseobacteraceae</taxon>
        <taxon>Roseovarius</taxon>
    </lineage>
</organism>
<feature type="chain" id="PRO_5012259441" evidence="1">
    <location>
        <begin position="27"/>
        <end position="129"/>
    </location>
</feature>
<proteinExistence type="predicted"/>